<evidence type="ECO:0000313" key="1">
    <source>
        <dbReference type="EMBL" id="MBT1541961.1"/>
    </source>
</evidence>
<dbReference type="PANTHER" id="PTHR43649">
    <property type="entry name" value="ARABINOSE-BINDING PROTEIN-RELATED"/>
    <property type="match status" value="1"/>
</dbReference>
<proteinExistence type="predicted"/>
<name>A0A9Q2W318_9MICO</name>
<dbReference type="SUPFAM" id="SSF53850">
    <property type="entry name" value="Periplasmic binding protein-like II"/>
    <property type="match status" value="1"/>
</dbReference>
<dbReference type="AlphaFoldDB" id="A0A9Q2W318"/>
<protein>
    <submittedName>
        <fullName evidence="1">Sugar ABC transporter substrate-binding protein</fullName>
    </submittedName>
</protein>
<sequence length="455" mass="48805">MGEPGSRADARLAPAGAVTGVDRRAFLVGGVAGGAALALAGCSGTLPKVVAKPASFGKDATGTVQVWCRSATQAGLTSAVAGFNKANPELQVQLTPVPDAQYVTKLATAIRGGEPPDVVDIDDINSQLFIFREAFADLTDVVKSLDYFDAISPGHLRLLEYRDRYYGLPYLADNSQLFVNTELFERAGLDVEESTKDLSTLLDAAKAIRKLDDDVYGWSISGNAAGIIGFVTQPHVWATGVDMMTGEVGSQRPNITGNEALERMLEFYRQLWKDGVLSKATYSDAGTTWGADFRAGKVGIFPTSYGATVPAATKAMRAKMQTVLIPSWDGQRSFFDGGDNMCIPNGAANPSGGWAFMQYANALQQQQALPDGGYFPTRSDAATPEYRKRFPLAYGPLDAIEKGYAPQTLAYNLLNNQPSSPYFAMFREAVFGSGSAAAMRTAQSDYQRILDQVQA</sequence>
<organism evidence="1 2">
    <name type="scientific">Curtobacterium flaccumfaciens pv. flaccumfaciens</name>
    <dbReference type="NCBI Taxonomy" id="138532"/>
    <lineage>
        <taxon>Bacteria</taxon>
        <taxon>Bacillati</taxon>
        <taxon>Actinomycetota</taxon>
        <taxon>Actinomycetes</taxon>
        <taxon>Micrococcales</taxon>
        <taxon>Microbacteriaceae</taxon>
        <taxon>Curtobacterium</taxon>
    </lineage>
</organism>
<dbReference type="CDD" id="cd13585">
    <property type="entry name" value="PBP2_TMBP_like"/>
    <property type="match status" value="1"/>
</dbReference>
<dbReference type="InterPro" id="IPR006311">
    <property type="entry name" value="TAT_signal"/>
</dbReference>
<evidence type="ECO:0000313" key="2">
    <source>
        <dbReference type="Proteomes" id="UP000709437"/>
    </source>
</evidence>
<comment type="caution">
    <text evidence="1">The sequence shown here is derived from an EMBL/GenBank/DDBJ whole genome shotgun (WGS) entry which is preliminary data.</text>
</comment>
<reference evidence="1" key="1">
    <citation type="submission" date="2021-05" db="EMBL/GenBank/DDBJ databases">
        <title>Whole genome sequence of Curtobacterium flaccumfaciens pv. flaccumfaciens strain CFBP 3417.</title>
        <authorList>
            <person name="Osdaghi E."/>
            <person name="Taghouti G."/>
            <person name="Portier P."/>
            <person name="Fazliarab A."/>
            <person name="Taghavi S.M."/>
            <person name="Briand M."/>
            <person name="Le-Saux M."/>
            <person name="Jacques M.-A."/>
        </authorList>
    </citation>
    <scope>NUCLEOTIDE SEQUENCE</scope>
    <source>
        <strain evidence="1">CFBP 3417</strain>
    </source>
</reference>
<dbReference type="Proteomes" id="UP000709437">
    <property type="component" value="Unassembled WGS sequence"/>
</dbReference>
<dbReference type="EMBL" id="JAHEWX010000010">
    <property type="protein sequence ID" value="MBT1541961.1"/>
    <property type="molecule type" value="Genomic_DNA"/>
</dbReference>
<dbReference type="Pfam" id="PF13416">
    <property type="entry name" value="SBP_bac_8"/>
    <property type="match status" value="1"/>
</dbReference>
<gene>
    <name evidence="1" type="ORF">KK103_09325</name>
</gene>
<dbReference type="PANTHER" id="PTHR43649:SF12">
    <property type="entry name" value="DIACETYLCHITOBIOSE BINDING PROTEIN DASA"/>
    <property type="match status" value="1"/>
</dbReference>
<dbReference type="PROSITE" id="PS51318">
    <property type="entry name" value="TAT"/>
    <property type="match status" value="1"/>
</dbReference>
<accession>A0A9Q2W318</accession>
<dbReference type="Gene3D" id="3.40.190.10">
    <property type="entry name" value="Periplasmic binding protein-like II"/>
    <property type="match status" value="1"/>
</dbReference>
<dbReference type="InterPro" id="IPR050490">
    <property type="entry name" value="Bact_solute-bd_prot1"/>
</dbReference>
<dbReference type="InterPro" id="IPR006059">
    <property type="entry name" value="SBP"/>
</dbReference>